<dbReference type="AlphaFoldDB" id="A0A3Q8WSI4"/>
<reference evidence="4 5" key="1">
    <citation type="submission" date="2018-12" db="EMBL/GenBank/DDBJ databases">
        <title>Complete genome sequence of Flaviflexus salsibiostraticola KCTC 33148.</title>
        <authorList>
            <person name="Bae J.-W."/>
        </authorList>
    </citation>
    <scope>NUCLEOTIDE SEQUENCE [LARGE SCALE GENOMIC DNA]</scope>
    <source>
        <strain evidence="4 5">KCTC 33148</strain>
    </source>
</reference>
<dbReference type="Gene3D" id="1.10.940.10">
    <property type="entry name" value="NusB-like"/>
    <property type="match status" value="1"/>
</dbReference>
<proteinExistence type="predicted"/>
<accession>A0A3Q8WSI4</accession>
<dbReference type="GO" id="GO:0003723">
    <property type="term" value="F:RNA binding"/>
    <property type="evidence" value="ECO:0007669"/>
    <property type="project" value="UniProtKB-KW"/>
</dbReference>
<evidence type="ECO:0000313" key="4">
    <source>
        <dbReference type="EMBL" id="AZN29263.1"/>
    </source>
</evidence>
<dbReference type="GO" id="GO:0006355">
    <property type="term" value="P:regulation of DNA-templated transcription"/>
    <property type="evidence" value="ECO:0007669"/>
    <property type="project" value="InterPro"/>
</dbReference>
<feature type="domain" description="NusB/RsmB/TIM44" evidence="3">
    <location>
        <begin position="8"/>
        <end position="132"/>
    </location>
</feature>
<evidence type="ECO:0000259" key="3">
    <source>
        <dbReference type="Pfam" id="PF01029"/>
    </source>
</evidence>
<sequence length="224" mass="24424">MARKEFTQRRRALDVIFEAEQKDILVPGLLRELLAERQQVSTSQVPIQELGVSLVNLVANHLYEIDGLIEDYSKWGLRRLSTLDRTILRLGIAEIVFDGANVRDAVNDYTAIVRELGSEKSIGFITAILNRAKQEADQPAERATGTAADARPISESSDVDVTPGGVEPEASAETLMAEADVDRDAVGDEVEAEADVIEADRAEVADALEAAGPLDDADEYGRFE</sequence>
<dbReference type="SUPFAM" id="SSF48013">
    <property type="entry name" value="NusB-like"/>
    <property type="match status" value="1"/>
</dbReference>
<evidence type="ECO:0000256" key="1">
    <source>
        <dbReference type="ARBA" id="ARBA00022884"/>
    </source>
</evidence>
<keyword evidence="1" id="KW-0694">RNA-binding</keyword>
<dbReference type="Pfam" id="PF01029">
    <property type="entry name" value="NusB"/>
    <property type="match status" value="1"/>
</dbReference>
<keyword evidence="5" id="KW-1185">Reference proteome</keyword>
<dbReference type="InterPro" id="IPR035926">
    <property type="entry name" value="NusB-like_sf"/>
</dbReference>
<dbReference type="OrthoDB" id="3528057at2"/>
<feature type="region of interest" description="Disordered" evidence="2">
    <location>
        <begin position="135"/>
        <end position="172"/>
    </location>
</feature>
<organism evidence="4 5">
    <name type="scientific">Flaviflexus salsibiostraticola</name>
    <dbReference type="NCBI Taxonomy" id="1282737"/>
    <lineage>
        <taxon>Bacteria</taxon>
        <taxon>Bacillati</taxon>
        <taxon>Actinomycetota</taxon>
        <taxon>Actinomycetes</taxon>
        <taxon>Actinomycetales</taxon>
        <taxon>Actinomycetaceae</taxon>
        <taxon>Flaviflexus</taxon>
    </lineage>
</organism>
<dbReference type="KEGG" id="fsl:EJO69_02320"/>
<name>A0A3Q8WSI4_9ACTO</name>
<gene>
    <name evidence="4" type="ORF">EJO69_02320</name>
</gene>
<dbReference type="RefSeq" id="WP_126038696.1">
    <property type="nucleotide sequence ID" value="NZ_CP034438.1"/>
</dbReference>
<evidence type="ECO:0000256" key="2">
    <source>
        <dbReference type="SAM" id="MobiDB-lite"/>
    </source>
</evidence>
<dbReference type="EMBL" id="CP034438">
    <property type="protein sequence ID" value="AZN29263.1"/>
    <property type="molecule type" value="Genomic_DNA"/>
</dbReference>
<dbReference type="InterPro" id="IPR006027">
    <property type="entry name" value="NusB_RsmB_TIM44"/>
</dbReference>
<evidence type="ECO:0000313" key="5">
    <source>
        <dbReference type="Proteomes" id="UP000270021"/>
    </source>
</evidence>
<dbReference type="Proteomes" id="UP000270021">
    <property type="component" value="Chromosome"/>
</dbReference>
<protein>
    <recommendedName>
        <fullName evidence="3">NusB/RsmB/TIM44 domain-containing protein</fullName>
    </recommendedName>
</protein>